<dbReference type="PaxDb" id="2903-EOD04667"/>
<keyword evidence="3" id="KW-1185">Reference proteome</keyword>
<dbReference type="HOGENOM" id="CLU_1149039_0_0_1"/>
<dbReference type="SUPFAM" id="SSF82171">
    <property type="entry name" value="DPP6 N-terminal domain-like"/>
    <property type="match status" value="1"/>
</dbReference>
<sequence length="242" mass="25882">MPWDATRLWVAPFEGGATADTASHALVAGGDGDTSVLQPAWHPSGALYFVSDASGYYNIFRARDAGDAELKPAVRAIAKDADLSGPKPGWQFGTQGFAFLADGRVASFYAGAASDGGDWGRSSSSPTARTRLRRQRWRSSVYEWHVPPASAKRPPREDAVLLACCSSQRIDEAYISKPELVEFPTTLGTAFAYFYPPTNAECSCSTGAPPLLVKAHGGPTGAASPKFSPEVQRSLRVRTRTP</sequence>
<proteinExistence type="predicted"/>
<dbReference type="PANTHER" id="PTHR43056">
    <property type="entry name" value="PEPTIDASE S9 PROLYL OLIGOPEPTIDASE"/>
    <property type="match status" value="1"/>
</dbReference>
<dbReference type="KEGG" id="ehx:EMIHUDRAFT_220750"/>
<dbReference type="EnsemblProtists" id="EOD04667">
    <property type="protein sequence ID" value="EOD04667"/>
    <property type="gene ID" value="EMIHUDRAFT_220750"/>
</dbReference>
<dbReference type="GeneID" id="17250885"/>
<name>A0A0D3I082_EMIH1</name>
<evidence type="ECO:0000313" key="2">
    <source>
        <dbReference type="EnsemblProtists" id="EOD04667"/>
    </source>
</evidence>
<dbReference type="RefSeq" id="XP_005757096.1">
    <property type="nucleotide sequence ID" value="XM_005757039.1"/>
</dbReference>
<evidence type="ECO:0000256" key="1">
    <source>
        <dbReference type="SAM" id="MobiDB-lite"/>
    </source>
</evidence>
<dbReference type="InterPro" id="IPR050585">
    <property type="entry name" value="Xaa-Pro_dipeptidyl-ppase/CocE"/>
</dbReference>
<accession>A0A0D3I082</accession>
<dbReference type="STRING" id="2903.R1B6D2"/>
<evidence type="ECO:0000313" key="3">
    <source>
        <dbReference type="Proteomes" id="UP000013827"/>
    </source>
</evidence>
<reference evidence="3" key="1">
    <citation type="journal article" date="2013" name="Nature">
        <title>Pan genome of the phytoplankton Emiliania underpins its global distribution.</title>
        <authorList>
            <person name="Read B.A."/>
            <person name="Kegel J."/>
            <person name="Klute M.J."/>
            <person name="Kuo A."/>
            <person name="Lefebvre S.C."/>
            <person name="Maumus F."/>
            <person name="Mayer C."/>
            <person name="Miller J."/>
            <person name="Monier A."/>
            <person name="Salamov A."/>
            <person name="Young J."/>
            <person name="Aguilar M."/>
            <person name="Claverie J.M."/>
            <person name="Frickenhaus S."/>
            <person name="Gonzalez K."/>
            <person name="Herman E.K."/>
            <person name="Lin Y.C."/>
            <person name="Napier J."/>
            <person name="Ogata H."/>
            <person name="Sarno A.F."/>
            <person name="Shmutz J."/>
            <person name="Schroeder D."/>
            <person name="de Vargas C."/>
            <person name="Verret F."/>
            <person name="von Dassow P."/>
            <person name="Valentin K."/>
            <person name="Van de Peer Y."/>
            <person name="Wheeler G."/>
            <person name="Dacks J.B."/>
            <person name="Delwiche C.F."/>
            <person name="Dyhrman S.T."/>
            <person name="Glockner G."/>
            <person name="John U."/>
            <person name="Richards T."/>
            <person name="Worden A.Z."/>
            <person name="Zhang X."/>
            <person name="Grigoriev I.V."/>
            <person name="Allen A.E."/>
            <person name="Bidle K."/>
            <person name="Borodovsky M."/>
            <person name="Bowler C."/>
            <person name="Brownlee C."/>
            <person name="Cock J.M."/>
            <person name="Elias M."/>
            <person name="Gladyshev V.N."/>
            <person name="Groth M."/>
            <person name="Guda C."/>
            <person name="Hadaegh A."/>
            <person name="Iglesias-Rodriguez M.D."/>
            <person name="Jenkins J."/>
            <person name="Jones B.M."/>
            <person name="Lawson T."/>
            <person name="Leese F."/>
            <person name="Lindquist E."/>
            <person name="Lobanov A."/>
            <person name="Lomsadze A."/>
            <person name="Malik S.B."/>
            <person name="Marsh M.E."/>
            <person name="Mackinder L."/>
            <person name="Mock T."/>
            <person name="Mueller-Roeber B."/>
            <person name="Pagarete A."/>
            <person name="Parker M."/>
            <person name="Probert I."/>
            <person name="Quesneville H."/>
            <person name="Raines C."/>
            <person name="Rensing S.A."/>
            <person name="Riano-Pachon D.M."/>
            <person name="Richier S."/>
            <person name="Rokitta S."/>
            <person name="Shiraiwa Y."/>
            <person name="Soanes D.M."/>
            <person name="van der Giezen M."/>
            <person name="Wahlund T.M."/>
            <person name="Williams B."/>
            <person name="Wilson W."/>
            <person name="Wolfe G."/>
            <person name="Wurch L.L."/>
        </authorList>
    </citation>
    <scope>NUCLEOTIDE SEQUENCE</scope>
</reference>
<dbReference type="PANTHER" id="PTHR43056:SF5">
    <property type="entry name" value="PEPTIDASE S9 PROLYL OLIGOPEPTIDASE CATALYTIC DOMAIN-CONTAINING PROTEIN"/>
    <property type="match status" value="1"/>
</dbReference>
<evidence type="ECO:0008006" key="4">
    <source>
        <dbReference type="Google" id="ProtNLM"/>
    </source>
</evidence>
<dbReference type="eggNOG" id="KOG2100">
    <property type="taxonomic scope" value="Eukaryota"/>
</dbReference>
<reference evidence="2" key="2">
    <citation type="submission" date="2024-10" db="UniProtKB">
        <authorList>
            <consortium name="EnsemblProtists"/>
        </authorList>
    </citation>
    <scope>IDENTIFICATION</scope>
</reference>
<organism evidence="2 3">
    <name type="scientific">Emiliania huxleyi (strain CCMP1516)</name>
    <dbReference type="NCBI Taxonomy" id="280463"/>
    <lineage>
        <taxon>Eukaryota</taxon>
        <taxon>Haptista</taxon>
        <taxon>Haptophyta</taxon>
        <taxon>Prymnesiophyceae</taxon>
        <taxon>Isochrysidales</taxon>
        <taxon>Noelaerhabdaceae</taxon>
        <taxon>Emiliania</taxon>
    </lineage>
</organism>
<dbReference type="Proteomes" id="UP000013827">
    <property type="component" value="Unassembled WGS sequence"/>
</dbReference>
<feature type="region of interest" description="Disordered" evidence="1">
    <location>
        <begin position="216"/>
        <end position="242"/>
    </location>
</feature>
<protein>
    <recommendedName>
        <fullName evidence="4">Peptidase S9A N-terminal domain-containing protein</fullName>
    </recommendedName>
</protein>
<dbReference type="AlphaFoldDB" id="A0A0D3I082"/>